<dbReference type="Proteomes" id="UP000530564">
    <property type="component" value="Unassembled WGS sequence"/>
</dbReference>
<sequence>MSEWPRLFLLLALAGVVVTLLGSAAAWLMDEERRIRRALKRVLKGSAEAVVIARGRGRGAGFNTSTGLMAVAWDAGAWLLIYRLDELMGAEVIVDGQVVARAYRGEPRRALDQTVEHAARVTLRLIFDDPHHPDFDVDLWLAGDETRRRANSPGDAMQEANRWLARAEAILRRPIAPRVAASTPAPMAATLDDEDDEEPPFQLDSDERLL</sequence>
<proteinExistence type="predicted"/>
<dbReference type="AlphaFoldDB" id="A0A839ZUX8"/>
<evidence type="ECO:0000313" key="3">
    <source>
        <dbReference type="Proteomes" id="UP000530564"/>
    </source>
</evidence>
<feature type="region of interest" description="Disordered" evidence="1">
    <location>
        <begin position="181"/>
        <end position="210"/>
    </location>
</feature>
<comment type="caution">
    <text evidence="2">The sequence shown here is derived from an EMBL/GenBank/DDBJ whole genome shotgun (WGS) entry which is preliminary data.</text>
</comment>
<gene>
    <name evidence="2" type="ORF">GGQ61_000276</name>
</gene>
<accession>A0A839ZUX8</accession>
<organism evidence="2 3">
    <name type="scientific">Phenylobacterium haematophilum</name>
    <dbReference type="NCBI Taxonomy" id="98513"/>
    <lineage>
        <taxon>Bacteria</taxon>
        <taxon>Pseudomonadati</taxon>
        <taxon>Pseudomonadota</taxon>
        <taxon>Alphaproteobacteria</taxon>
        <taxon>Caulobacterales</taxon>
        <taxon>Caulobacteraceae</taxon>
        <taxon>Phenylobacterium</taxon>
    </lineage>
</organism>
<evidence type="ECO:0000256" key="1">
    <source>
        <dbReference type="SAM" id="MobiDB-lite"/>
    </source>
</evidence>
<dbReference type="EMBL" id="JACIDK010000001">
    <property type="protein sequence ID" value="MBB3889579.1"/>
    <property type="molecule type" value="Genomic_DNA"/>
</dbReference>
<name>A0A839ZUX8_9CAUL</name>
<reference evidence="2 3" key="1">
    <citation type="submission" date="2020-08" db="EMBL/GenBank/DDBJ databases">
        <title>Genomic Encyclopedia of Type Strains, Phase IV (KMG-IV): sequencing the most valuable type-strain genomes for metagenomic binning, comparative biology and taxonomic classification.</title>
        <authorList>
            <person name="Goeker M."/>
        </authorList>
    </citation>
    <scope>NUCLEOTIDE SEQUENCE [LARGE SCALE GENOMIC DNA]</scope>
    <source>
        <strain evidence="2 3">DSM 21793</strain>
    </source>
</reference>
<keyword evidence="3" id="KW-1185">Reference proteome</keyword>
<protein>
    <submittedName>
        <fullName evidence="2">Uncharacterized protein</fullName>
    </submittedName>
</protein>
<dbReference type="RefSeq" id="WP_183769586.1">
    <property type="nucleotide sequence ID" value="NZ_JACIDK010000001.1"/>
</dbReference>
<evidence type="ECO:0000313" key="2">
    <source>
        <dbReference type="EMBL" id="MBB3889579.1"/>
    </source>
</evidence>